<dbReference type="Gene3D" id="3.50.50.60">
    <property type="entry name" value="FAD/NAD(P)-binding domain"/>
    <property type="match status" value="1"/>
</dbReference>
<reference evidence="2 3" key="1">
    <citation type="journal article" date="2019" name="Int. J. Syst. Evol. Microbiol.">
        <title>The Global Catalogue of Microorganisms (GCM) 10K type strain sequencing project: providing services to taxonomists for standard genome sequencing and annotation.</title>
        <authorList>
            <consortium name="The Broad Institute Genomics Platform"/>
            <consortium name="The Broad Institute Genome Sequencing Center for Infectious Disease"/>
            <person name="Wu L."/>
            <person name="Ma J."/>
        </authorList>
    </citation>
    <scope>NUCLEOTIDE SEQUENCE [LARGE SCALE GENOMIC DNA]</scope>
    <source>
        <strain evidence="2 3">JCM 13813</strain>
    </source>
</reference>
<evidence type="ECO:0000259" key="1">
    <source>
        <dbReference type="Pfam" id="PF01266"/>
    </source>
</evidence>
<keyword evidence="3" id="KW-1185">Reference proteome</keyword>
<dbReference type="Gene3D" id="3.30.9.10">
    <property type="entry name" value="D-Amino Acid Oxidase, subunit A, domain 2"/>
    <property type="match status" value="1"/>
</dbReference>
<dbReference type="PANTHER" id="PTHR13847:SF285">
    <property type="entry name" value="FAD DEPENDENT OXIDOREDUCTASE DOMAIN-CONTAINING PROTEIN"/>
    <property type="match status" value="1"/>
</dbReference>
<name>A0ABN2X9F3_9ACTN</name>
<dbReference type="EMBL" id="BAAAMQ010000010">
    <property type="protein sequence ID" value="GAA2107720.1"/>
    <property type="molecule type" value="Genomic_DNA"/>
</dbReference>
<protein>
    <submittedName>
        <fullName evidence="2">FAD-binding oxidoreductase</fullName>
    </submittedName>
</protein>
<dbReference type="InterPro" id="IPR036188">
    <property type="entry name" value="FAD/NAD-bd_sf"/>
</dbReference>
<evidence type="ECO:0000313" key="2">
    <source>
        <dbReference type="EMBL" id="GAA2107720.1"/>
    </source>
</evidence>
<comment type="caution">
    <text evidence="2">The sequence shown here is derived from an EMBL/GenBank/DDBJ whole genome shotgun (WGS) entry which is preliminary data.</text>
</comment>
<evidence type="ECO:0000313" key="3">
    <source>
        <dbReference type="Proteomes" id="UP001501161"/>
    </source>
</evidence>
<dbReference type="Proteomes" id="UP001501161">
    <property type="component" value="Unassembled WGS sequence"/>
</dbReference>
<proteinExistence type="predicted"/>
<dbReference type="InterPro" id="IPR006076">
    <property type="entry name" value="FAD-dep_OxRdtase"/>
</dbReference>
<sequence>MRDVWRVPRVHGLNVADAGVRSFWMADALVEEHDRSDPESLTSHVRADVCIVGGGFTGLWTAIELKTRDPRIDVTLVEAGLCGCGASGTNAGMLMNLWPKLPSLVSAGGKDEAVDVARASVEAIEHIRRFCAEHGIDAQIQSNGWLWASNNSSQDGAWRDTLAMAADYSDNPFIELDEEEATRLAGAPTRGGVLDPTCVGLHPARLARGLMRVAESLGVHVHEHTPMTGLRREHAATTVTTTFGSVRAGSVVLAINAWCNQFPQLRSHLVTTASDNVVVRPRHPLRSAPLANVSDSGRLLDYWRPLSSGDLLFGKAGLGIGWGVSGANTLFRAAPHPERLLTQMARTVPDLRGAELLSSWRAPVEYSLSSLPFFGEIAGFPGVYFGTGYSGDGIGPSVIGAQILAGLATRSTDGMTTSFLTRAPSGRGLPPEPIRYLGGQLVKTAMLRQDRKQDQEARIDLPTRLIARIDPTTFLG</sequence>
<feature type="domain" description="FAD dependent oxidoreductase" evidence="1">
    <location>
        <begin position="48"/>
        <end position="406"/>
    </location>
</feature>
<organism evidence="2 3">
    <name type="scientific">Nocardioides furvisabuli</name>
    <dbReference type="NCBI Taxonomy" id="375542"/>
    <lineage>
        <taxon>Bacteria</taxon>
        <taxon>Bacillati</taxon>
        <taxon>Actinomycetota</taxon>
        <taxon>Actinomycetes</taxon>
        <taxon>Propionibacteriales</taxon>
        <taxon>Nocardioidaceae</taxon>
        <taxon>Nocardioides</taxon>
    </lineage>
</organism>
<dbReference type="Pfam" id="PF01266">
    <property type="entry name" value="DAO"/>
    <property type="match status" value="1"/>
</dbReference>
<dbReference type="SUPFAM" id="SSF51905">
    <property type="entry name" value="FAD/NAD(P)-binding domain"/>
    <property type="match status" value="1"/>
</dbReference>
<gene>
    <name evidence="2" type="ORF">GCM10009726_21510</name>
</gene>
<dbReference type="PANTHER" id="PTHR13847">
    <property type="entry name" value="SARCOSINE DEHYDROGENASE-RELATED"/>
    <property type="match status" value="1"/>
</dbReference>
<accession>A0ABN2X9F3</accession>